<dbReference type="InterPro" id="IPR013656">
    <property type="entry name" value="PAS_4"/>
</dbReference>
<dbReference type="FunFam" id="3.30.450.20:FF:000099">
    <property type="entry name" value="Sensory box sensor histidine kinase"/>
    <property type="match status" value="1"/>
</dbReference>
<dbReference type="Gene3D" id="3.30.565.10">
    <property type="entry name" value="Histidine kinase-like ATPase, C-terminal domain"/>
    <property type="match status" value="1"/>
</dbReference>
<dbReference type="SUPFAM" id="SSF55874">
    <property type="entry name" value="ATPase domain of HSP90 chaperone/DNA topoisomerase II/histidine kinase"/>
    <property type="match status" value="1"/>
</dbReference>
<dbReference type="PROSITE" id="PS50109">
    <property type="entry name" value="HIS_KIN"/>
    <property type="match status" value="1"/>
</dbReference>
<dbReference type="Pfam" id="PF08447">
    <property type="entry name" value="PAS_3"/>
    <property type="match status" value="1"/>
</dbReference>
<feature type="domain" description="PAC" evidence="8">
    <location>
        <begin position="365"/>
        <end position="418"/>
    </location>
</feature>
<keyword evidence="4" id="KW-0808">Transferase</keyword>
<dbReference type="InterPro" id="IPR052162">
    <property type="entry name" value="Sensor_kinase/Photoreceptor"/>
</dbReference>
<dbReference type="GO" id="GO:0000155">
    <property type="term" value="F:phosphorelay sensor kinase activity"/>
    <property type="evidence" value="ECO:0007669"/>
    <property type="project" value="InterPro"/>
</dbReference>
<keyword evidence="5" id="KW-0418">Kinase</keyword>
<evidence type="ECO:0000256" key="2">
    <source>
        <dbReference type="ARBA" id="ARBA00012438"/>
    </source>
</evidence>
<comment type="caution">
    <text evidence="9">The sequence shown here is derived from an EMBL/GenBank/DDBJ whole genome shotgun (WGS) entry which is preliminary data.</text>
</comment>
<dbReference type="PROSITE" id="PS50112">
    <property type="entry name" value="PAS"/>
    <property type="match status" value="2"/>
</dbReference>
<gene>
    <name evidence="9" type="ORF">KK062_00235</name>
</gene>
<protein>
    <recommendedName>
        <fullName evidence="2">histidine kinase</fullName>
        <ecNumber evidence="2">2.7.13.3</ecNumber>
    </recommendedName>
</protein>
<dbReference type="PANTHER" id="PTHR43304">
    <property type="entry name" value="PHYTOCHROME-LIKE PROTEIN CPH1"/>
    <property type="match status" value="1"/>
</dbReference>
<dbReference type="InterPro" id="IPR000700">
    <property type="entry name" value="PAS-assoc_C"/>
</dbReference>
<dbReference type="CDD" id="cd00130">
    <property type="entry name" value="PAS"/>
    <property type="match status" value="2"/>
</dbReference>
<dbReference type="Gene3D" id="1.10.287.130">
    <property type="match status" value="1"/>
</dbReference>
<dbReference type="Gene3D" id="3.30.450.20">
    <property type="entry name" value="PAS domain"/>
    <property type="match status" value="4"/>
</dbReference>
<dbReference type="InterPro" id="IPR005467">
    <property type="entry name" value="His_kinase_dom"/>
</dbReference>
<dbReference type="Pfam" id="PF00512">
    <property type="entry name" value="HisKA"/>
    <property type="match status" value="1"/>
</dbReference>
<dbReference type="AlphaFoldDB" id="A0AAP2DVV4"/>
<dbReference type="NCBIfam" id="TIGR00229">
    <property type="entry name" value="sensory_box"/>
    <property type="match status" value="2"/>
</dbReference>
<proteinExistence type="predicted"/>
<dbReference type="InterPro" id="IPR003594">
    <property type="entry name" value="HATPase_dom"/>
</dbReference>
<evidence type="ECO:0000259" key="7">
    <source>
        <dbReference type="PROSITE" id="PS50112"/>
    </source>
</evidence>
<evidence type="ECO:0000256" key="3">
    <source>
        <dbReference type="ARBA" id="ARBA00022553"/>
    </source>
</evidence>
<dbReference type="InterPro" id="IPR036890">
    <property type="entry name" value="HATPase_C_sf"/>
</dbReference>
<comment type="catalytic activity">
    <reaction evidence="1">
        <text>ATP + protein L-histidine = ADP + protein N-phospho-L-histidine.</text>
        <dbReference type="EC" id="2.7.13.3"/>
    </reaction>
</comment>
<evidence type="ECO:0000256" key="1">
    <source>
        <dbReference type="ARBA" id="ARBA00000085"/>
    </source>
</evidence>
<reference evidence="9 10" key="1">
    <citation type="submission" date="2021-05" db="EMBL/GenBank/DDBJ databases">
        <title>A Polyphasic approach of four new species of the genus Ohtaekwangia: Ohtaekwangia histidinii sp. nov., Ohtaekwangia cretensis sp. nov., Ohtaekwangia indiensis sp. nov., Ohtaekwangia reichenbachii sp. nov. from diverse environment.</title>
        <authorList>
            <person name="Octaviana S."/>
        </authorList>
    </citation>
    <scope>NUCLEOTIDE SEQUENCE [LARGE SCALE GENOMIC DNA]</scope>
    <source>
        <strain evidence="9 10">PWU5</strain>
    </source>
</reference>
<feature type="domain" description="PAS" evidence="7">
    <location>
        <begin position="419"/>
        <end position="474"/>
    </location>
</feature>
<dbReference type="Pfam" id="PF02518">
    <property type="entry name" value="HATPase_c"/>
    <property type="match status" value="1"/>
</dbReference>
<dbReference type="Pfam" id="PF08448">
    <property type="entry name" value="PAS_4"/>
    <property type="match status" value="2"/>
</dbReference>
<dbReference type="InterPro" id="IPR036097">
    <property type="entry name" value="HisK_dim/P_sf"/>
</dbReference>
<keyword evidence="3" id="KW-0597">Phosphoprotein</keyword>
<dbReference type="InterPro" id="IPR003661">
    <property type="entry name" value="HisK_dim/P_dom"/>
</dbReference>
<dbReference type="Proteomes" id="UP001319080">
    <property type="component" value="Unassembled WGS sequence"/>
</dbReference>
<dbReference type="InterPro" id="IPR035965">
    <property type="entry name" value="PAS-like_dom_sf"/>
</dbReference>
<evidence type="ECO:0000259" key="6">
    <source>
        <dbReference type="PROSITE" id="PS50109"/>
    </source>
</evidence>
<feature type="domain" description="Histidine kinase" evidence="6">
    <location>
        <begin position="566"/>
        <end position="793"/>
    </location>
</feature>
<dbReference type="PANTHER" id="PTHR43304:SF1">
    <property type="entry name" value="PAC DOMAIN-CONTAINING PROTEIN"/>
    <property type="match status" value="1"/>
</dbReference>
<organism evidence="9 10">
    <name type="scientific">Dawidia cretensis</name>
    <dbReference type="NCBI Taxonomy" id="2782350"/>
    <lineage>
        <taxon>Bacteria</taxon>
        <taxon>Pseudomonadati</taxon>
        <taxon>Bacteroidota</taxon>
        <taxon>Cytophagia</taxon>
        <taxon>Cytophagales</taxon>
        <taxon>Chryseotaleaceae</taxon>
        <taxon>Dawidia</taxon>
    </lineage>
</organism>
<dbReference type="SMART" id="SM00388">
    <property type="entry name" value="HisKA"/>
    <property type="match status" value="1"/>
</dbReference>
<evidence type="ECO:0000259" key="8">
    <source>
        <dbReference type="PROSITE" id="PS50113"/>
    </source>
</evidence>
<dbReference type="EC" id="2.7.13.3" evidence="2"/>
<feature type="domain" description="PAC" evidence="8">
    <location>
        <begin position="80"/>
        <end position="134"/>
    </location>
</feature>
<feature type="domain" description="PAS" evidence="7">
    <location>
        <begin position="288"/>
        <end position="359"/>
    </location>
</feature>
<dbReference type="SMART" id="SM00091">
    <property type="entry name" value="PAS"/>
    <property type="match status" value="4"/>
</dbReference>
<evidence type="ECO:0000256" key="4">
    <source>
        <dbReference type="ARBA" id="ARBA00022679"/>
    </source>
</evidence>
<dbReference type="CDD" id="cd00082">
    <property type="entry name" value="HisKA"/>
    <property type="match status" value="1"/>
</dbReference>
<dbReference type="SMART" id="SM00387">
    <property type="entry name" value="HATPase_c"/>
    <property type="match status" value="1"/>
</dbReference>
<name>A0AAP2DVV4_9BACT</name>
<dbReference type="InterPro" id="IPR000014">
    <property type="entry name" value="PAS"/>
</dbReference>
<evidence type="ECO:0000256" key="5">
    <source>
        <dbReference type="ARBA" id="ARBA00022777"/>
    </source>
</evidence>
<dbReference type="SUPFAM" id="SSF55785">
    <property type="entry name" value="PYP-like sensor domain (PAS domain)"/>
    <property type="match status" value="4"/>
</dbReference>
<dbReference type="InterPro" id="IPR004358">
    <property type="entry name" value="Sig_transdc_His_kin-like_C"/>
</dbReference>
<dbReference type="PRINTS" id="PR00344">
    <property type="entry name" value="BCTRLSENSOR"/>
</dbReference>
<accession>A0AAP2DVV4</accession>
<dbReference type="SUPFAM" id="SSF47384">
    <property type="entry name" value="Homodimeric domain of signal transducing histidine kinase"/>
    <property type="match status" value="1"/>
</dbReference>
<dbReference type="RefSeq" id="WP_254082217.1">
    <property type="nucleotide sequence ID" value="NZ_JAHESE010000001.1"/>
</dbReference>
<dbReference type="PROSITE" id="PS50113">
    <property type="entry name" value="PAC"/>
    <property type="match status" value="3"/>
</dbReference>
<sequence>MEESKDRLLHILKEAPISTALLTGPELVIALANDATLRLWGKDASIIGKPLLVAMPELKGQGAYEAVAEVYRTGIGYDGRENKVYLRESDGTIRTVYANFMGKALRAADGSIESVLLMGYEVTNQVEAQQRVVVAEEKAQQAIRMADEASQRVLRDSEERFRTLITETSMVGSALYTGPEICIQYANDVMLKFWDKDQSIIGKPFEEAIPELKGQPFIERLKTVYATGQTYEGREDKARLFENGELEDFYFNYTYKALRNAEGVIYGVHHMAIDVTESVVAKKELIENERNFRALVNETPAGIIIVKDENFTIEIVNDAYLHWTGSTRDQYIGNQLWTILADGRTPELESTLAHAMQTGLPYNFKEVPLRLQRHGSLQTIYVDLAYAPINDPETEDNRVMIMILDVNDRVAARRKLEESRDYLQTILESLPQMAWTTNSAGDATYLNEQWYHYTGQRPHEGEGHGWTVVVHPDDIAGTIRQWLECIEARVAFKREVRYKKNWGEYRWHLTQAVPIFNAQGEPTMWVGTCTDVHDQKIFQESLESKIEERTRDLKRSNTELQQFAYVASHDLQEPLRKIATFSEMLRSSIEPMPERAEGYLNKITAASTRMQALIKSILNFSQLSREGEIFTAVDLNEVVANVHNDFELLIEQKKATVRVDPLPIIRGIPLQLNQLFTNLMSNALKFASTDRPPLIHVHARALTDAEVKTHLEIDHNLSYIQLEFADNGIGFSEEYAEQIFIIFQRLNDRQSYPGTGIGLALCKKIVMNHKGEIYAHSTPGQGSTFYIILPVTQ</sequence>
<dbReference type="SMART" id="SM00086">
    <property type="entry name" value="PAC"/>
    <property type="match status" value="2"/>
</dbReference>
<dbReference type="InterPro" id="IPR001610">
    <property type="entry name" value="PAC"/>
</dbReference>
<evidence type="ECO:0000313" key="9">
    <source>
        <dbReference type="EMBL" id="MBT1706624.1"/>
    </source>
</evidence>
<dbReference type="EMBL" id="JAHESE010000001">
    <property type="protein sequence ID" value="MBT1706624.1"/>
    <property type="molecule type" value="Genomic_DNA"/>
</dbReference>
<evidence type="ECO:0000313" key="10">
    <source>
        <dbReference type="Proteomes" id="UP001319080"/>
    </source>
</evidence>
<dbReference type="InterPro" id="IPR013655">
    <property type="entry name" value="PAS_fold_3"/>
</dbReference>
<keyword evidence="10" id="KW-1185">Reference proteome</keyword>
<feature type="domain" description="PAC" evidence="8">
    <location>
        <begin position="492"/>
        <end position="544"/>
    </location>
</feature>